<keyword evidence="9 12" id="KW-0472">Membrane</keyword>
<evidence type="ECO:0000256" key="12">
    <source>
        <dbReference type="SAM" id="Phobius"/>
    </source>
</evidence>
<comment type="subcellular location">
    <subcellularLocation>
        <location evidence="2">Membrane</location>
        <topology evidence="2">Multi-pass membrane protein</topology>
    </subcellularLocation>
</comment>
<protein>
    <recommendedName>
        <fullName evidence="15">Cytochrome oxidase assembly protein</fullName>
    </recommendedName>
</protein>
<comment type="cofactor">
    <cofactor evidence="1">
        <name>heme b</name>
        <dbReference type="ChEBI" id="CHEBI:60344"/>
    </cofactor>
</comment>
<evidence type="ECO:0000256" key="10">
    <source>
        <dbReference type="ARBA" id="ARBA00044501"/>
    </source>
</evidence>
<evidence type="ECO:0008006" key="15">
    <source>
        <dbReference type="Google" id="ProtNLM"/>
    </source>
</evidence>
<feature type="transmembrane region" description="Helical" evidence="12">
    <location>
        <begin position="114"/>
        <end position="136"/>
    </location>
</feature>
<proteinExistence type="predicted"/>
<dbReference type="GO" id="GO:0120547">
    <property type="term" value="F:heme A synthase activity"/>
    <property type="evidence" value="ECO:0007669"/>
    <property type="project" value="UniProtKB-EC"/>
</dbReference>
<dbReference type="GO" id="GO:0006784">
    <property type="term" value="P:heme A biosynthetic process"/>
    <property type="evidence" value="ECO:0007669"/>
    <property type="project" value="InterPro"/>
</dbReference>
<evidence type="ECO:0000256" key="9">
    <source>
        <dbReference type="ARBA" id="ARBA00023136"/>
    </source>
</evidence>
<dbReference type="InterPro" id="IPR023754">
    <property type="entry name" value="HemeA_Synthase_type2"/>
</dbReference>
<dbReference type="GO" id="GO:0016653">
    <property type="term" value="F:oxidoreductase activity, acting on NAD(P)H, heme protein as acceptor"/>
    <property type="evidence" value="ECO:0007669"/>
    <property type="project" value="TreeGrafter"/>
</dbReference>
<sequence length="199" mass="21613">MKVRQLAMATTGLTFVTVVSGALVAGNDAGRAYNVFPHMMPDGQWLPPKEELFGDPSNNNNNNNDRFKWMTHSTAYVQLQHRILGMTTATCGLGLAIAGFLYKKQLTPQARIGLYTMGGIAVSQASLGIVTLLSYVPLHLAAAHQLGSLALLTSGLFTVHSLRYISPRILTKTAAVTTRNLPYHVPLPKNILLHKHSPV</sequence>
<evidence type="ECO:0000256" key="13">
    <source>
        <dbReference type="SAM" id="SignalP"/>
    </source>
</evidence>
<feature type="signal peptide" evidence="13">
    <location>
        <begin position="1"/>
        <end position="21"/>
    </location>
</feature>
<dbReference type="GO" id="GO:0005743">
    <property type="term" value="C:mitochondrial inner membrane"/>
    <property type="evidence" value="ECO:0007669"/>
    <property type="project" value="TreeGrafter"/>
</dbReference>
<dbReference type="InterPro" id="IPR003780">
    <property type="entry name" value="COX15/CtaA_fam"/>
</dbReference>
<feature type="transmembrane region" description="Helical" evidence="12">
    <location>
        <begin position="142"/>
        <end position="162"/>
    </location>
</feature>
<evidence type="ECO:0000256" key="3">
    <source>
        <dbReference type="ARBA" id="ARBA00022692"/>
    </source>
</evidence>
<keyword evidence="3 12" id="KW-0812">Transmembrane</keyword>
<dbReference type="PANTHER" id="PTHR23289">
    <property type="entry name" value="CYTOCHROME C OXIDASE ASSEMBLY PROTEIN COX15"/>
    <property type="match status" value="1"/>
</dbReference>
<reference evidence="14" key="1">
    <citation type="submission" date="2021-01" db="EMBL/GenBank/DDBJ databases">
        <authorList>
            <person name="Corre E."/>
            <person name="Pelletier E."/>
            <person name="Niang G."/>
            <person name="Scheremetjew M."/>
            <person name="Finn R."/>
            <person name="Kale V."/>
            <person name="Holt S."/>
            <person name="Cochrane G."/>
            <person name="Meng A."/>
            <person name="Brown T."/>
            <person name="Cohen L."/>
        </authorList>
    </citation>
    <scope>NUCLEOTIDE SEQUENCE</scope>
    <source>
        <strain evidence="14">CCMP1452</strain>
    </source>
</reference>
<evidence type="ECO:0000256" key="5">
    <source>
        <dbReference type="ARBA" id="ARBA00022989"/>
    </source>
</evidence>
<dbReference type="Pfam" id="PF02628">
    <property type="entry name" value="COX15-CtaA"/>
    <property type="match status" value="1"/>
</dbReference>
<evidence type="ECO:0000256" key="4">
    <source>
        <dbReference type="ARBA" id="ARBA00022723"/>
    </source>
</evidence>
<dbReference type="AlphaFoldDB" id="A0A7S2R280"/>
<accession>A0A7S2R280</accession>
<name>A0A7S2R280_9STRA</name>
<gene>
    <name evidence="14" type="ORF">EANT1437_LOCUS2450</name>
</gene>
<evidence type="ECO:0000256" key="1">
    <source>
        <dbReference type="ARBA" id="ARBA00001970"/>
    </source>
</evidence>
<dbReference type="EMBL" id="HBHI01004876">
    <property type="protein sequence ID" value="CAD9658648.1"/>
    <property type="molecule type" value="Transcribed_RNA"/>
</dbReference>
<keyword evidence="13" id="KW-0732">Signal</keyword>
<evidence type="ECO:0000256" key="8">
    <source>
        <dbReference type="ARBA" id="ARBA00023133"/>
    </source>
</evidence>
<evidence type="ECO:0000256" key="11">
    <source>
        <dbReference type="ARBA" id="ARBA00048044"/>
    </source>
</evidence>
<keyword evidence="7" id="KW-0408">Iron</keyword>
<dbReference type="GO" id="GO:0046872">
    <property type="term" value="F:metal ion binding"/>
    <property type="evidence" value="ECO:0007669"/>
    <property type="project" value="UniProtKB-KW"/>
</dbReference>
<evidence type="ECO:0000256" key="7">
    <source>
        <dbReference type="ARBA" id="ARBA00023004"/>
    </source>
</evidence>
<keyword evidence="4" id="KW-0479">Metal-binding</keyword>
<evidence type="ECO:0000313" key="14">
    <source>
        <dbReference type="EMBL" id="CAD9658648.1"/>
    </source>
</evidence>
<evidence type="ECO:0000256" key="6">
    <source>
        <dbReference type="ARBA" id="ARBA00023002"/>
    </source>
</evidence>
<feature type="transmembrane region" description="Helical" evidence="12">
    <location>
        <begin position="83"/>
        <end position="102"/>
    </location>
</feature>
<comment type="pathway">
    <text evidence="10">Porphyrin-containing compound metabolism; heme A biosynthesis; heme A from heme O: step 1/1.</text>
</comment>
<keyword evidence="8" id="KW-0350">Heme biosynthesis</keyword>
<evidence type="ECO:0000256" key="2">
    <source>
        <dbReference type="ARBA" id="ARBA00004141"/>
    </source>
</evidence>
<organism evidence="14">
    <name type="scientific">Eucampia antarctica</name>
    <dbReference type="NCBI Taxonomy" id="49252"/>
    <lineage>
        <taxon>Eukaryota</taxon>
        <taxon>Sar</taxon>
        <taxon>Stramenopiles</taxon>
        <taxon>Ochrophyta</taxon>
        <taxon>Bacillariophyta</taxon>
        <taxon>Mediophyceae</taxon>
        <taxon>Biddulphiophycidae</taxon>
        <taxon>Hemiaulales</taxon>
        <taxon>Hemiaulaceae</taxon>
        <taxon>Eucampia</taxon>
    </lineage>
</organism>
<keyword evidence="5 12" id="KW-1133">Transmembrane helix</keyword>
<comment type="catalytic activity">
    <reaction evidence="11">
        <text>Fe(II)-heme o + 2 A + H2O = Fe(II)-heme a + 2 AH2</text>
        <dbReference type="Rhea" id="RHEA:63388"/>
        <dbReference type="ChEBI" id="CHEBI:13193"/>
        <dbReference type="ChEBI" id="CHEBI:15377"/>
        <dbReference type="ChEBI" id="CHEBI:17499"/>
        <dbReference type="ChEBI" id="CHEBI:60530"/>
        <dbReference type="ChEBI" id="CHEBI:61715"/>
        <dbReference type="EC" id="1.17.99.9"/>
    </reaction>
    <physiologicalReaction direction="left-to-right" evidence="11">
        <dbReference type="Rhea" id="RHEA:63389"/>
    </physiologicalReaction>
</comment>
<feature type="chain" id="PRO_5031041849" description="Cytochrome oxidase assembly protein" evidence="13">
    <location>
        <begin position="22"/>
        <end position="199"/>
    </location>
</feature>
<keyword evidence="6" id="KW-0560">Oxidoreductase</keyword>
<dbReference type="PANTHER" id="PTHR23289:SF2">
    <property type="entry name" value="CYTOCHROME C OXIDASE ASSEMBLY PROTEIN COX15 HOMOLOG"/>
    <property type="match status" value="1"/>
</dbReference>